<comment type="caution">
    <text evidence="2">The sequence shown here is derived from an EMBL/GenBank/DDBJ whole genome shotgun (WGS) entry which is preliminary data.</text>
</comment>
<feature type="compositionally biased region" description="Basic and acidic residues" evidence="1">
    <location>
        <begin position="1"/>
        <end position="10"/>
    </location>
</feature>
<gene>
    <name evidence="2" type="ORF">HPULCUR_001621</name>
</gene>
<dbReference type="EMBL" id="BAABUJ010000005">
    <property type="protein sequence ID" value="GAA5796251.1"/>
    <property type="molecule type" value="Genomic_DNA"/>
</dbReference>
<feature type="region of interest" description="Disordered" evidence="1">
    <location>
        <begin position="155"/>
        <end position="205"/>
    </location>
</feature>
<feature type="region of interest" description="Disordered" evidence="1">
    <location>
        <begin position="129"/>
        <end position="148"/>
    </location>
</feature>
<feature type="region of interest" description="Disordered" evidence="1">
    <location>
        <begin position="1"/>
        <end position="32"/>
    </location>
</feature>
<sequence>MRGHSTEDGSHSPTTPNSPVTSVNSPTADDIDSVELANTFERLLDELNMKDAHREKLRQLPRERKLYLLQQNQHIKENRTVDSTLRKSMPTSNSSSSLFPPKALRQKAAMKRSETSSRLLFNPKSIKQLDSSTSHQSLASSLNSSGTDVSSISLFDEITPDSPSSDSQNSNFAKSESSEEPPRIKKKKSGLPIKPEDTIDDANRSVDKRAATYKYARGNLSETVNNNRSKVGSMILEFDALAHKLEDTTSDESNAWLLLDNKTLPRHYNNSIQQLNSRHHPSVSHLFPSTSSKPPVTPETTTSSMVTNSYAYQSLSKKDGSRLASIMTSNTTDESFKRGRDRNSPYYYVERLRSR</sequence>
<proteinExistence type="predicted"/>
<evidence type="ECO:0000256" key="1">
    <source>
        <dbReference type="SAM" id="MobiDB-lite"/>
    </source>
</evidence>
<organism evidence="2 3">
    <name type="scientific">Helicostylum pulchrum</name>
    <dbReference type="NCBI Taxonomy" id="562976"/>
    <lineage>
        <taxon>Eukaryota</taxon>
        <taxon>Fungi</taxon>
        <taxon>Fungi incertae sedis</taxon>
        <taxon>Mucoromycota</taxon>
        <taxon>Mucoromycotina</taxon>
        <taxon>Mucoromycetes</taxon>
        <taxon>Mucorales</taxon>
        <taxon>Mucorineae</taxon>
        <taxon>Mucoraceae</taxon>
        <taxon>Helicostylum</taxon>
    </lineage>
</organism>
<feature type="compositionally biased region" description="Polar residues" evidence="1">
    <location>
        <begin position="11"/>
        <end position="27"/>
    </location>
</feature>
<feature type="compositionally biased region" description="Low complexity" evidence="1">
    <location>
        <begin position="160"/>
        <end position="171"/>
    </location>
</feature>
<dbReference type="Proteomes" id="UP001476247">
    <property type="component" value="Unassembled WGS sequence"/>
</dbReference>
<feature type="region of interest" description="Disordered" evidence="1">
    <location>
        <begin position="71"/>
        <end position="121"/>
    </location>
</feature>
<feature type="region of interest" description="Disordered" evidence="1">
    <location>
        <begin position="281"/>
        <end position="304"/>
    </location>
</feature>
<accession>A0ABP9XN97</accession>
<protein>
    <submittedName>
        <fullName evidence="2">Uncharacterized protein</fullName>
    </submittedName>
</protein>
<feature type="compositionally biased region" description="Low complexity" evidence="1">
    <location>
        <begin position="129"/>
        <end position="145"/>
    </location>
</feature>
<feature type="compositionally biased region" description="Polar residues" evidence="1">
    <location>
        <begin position="89"/>
        <end position="98"/>
    </location>
</feature>
<feature type="region of interest" description="Disordered" evidence="1">
    <location>
        <begin position="316"/>
        <end position="343"/>
    </location>
</feature>
<reference evidence="2 3" key="1">
    <citation type="submission" date="2024-04" db="EMBL/GenBank/DDBJ databases">
        <title>genome sequences of Mucor flavus KT1a and Helicostylum pulchrum KT1b strains isolation_sourced from the surface of a dry-aged beef.</title>
        <authorList>
            <person name="Toyotome T."/>
            <person name="Hosono M."/>
            <person name="Torimaru M."/>
            <person name="Fukuda K."/>
            <person name="Mikami N."/>
        </authorList>
    </citation>
    <scope>NUCLEOTIDE SEQUENCE [LARGE SCALE GENOMIC DNA]</scope>
    <source>
        <strain evidence="2 3">KT1b</strain>
    </source>
</reference>
<feature type="compositionally biased region" description="Basic and acidic residues" evidence="1">
    <location>
        <begin position="334"/>
        <end position="343"/>
    </location>
</feature>
<feature type="compositionally biased region" description="Basic and acidic residues" evidence="1">
    <location>
        <begin position="194"/>
        <end position="205"/>
    </location>
</feature>
<evidence type="ECO:0000313" key="3">
    <source>
        <dbReference type="Proteomes" id="UP001476247"/>
    </source>
</evidence>
<feature type="compositionally biased region" description="Polar residues" evidence="1">
    <location>
        <begin position="287"/>
        <end position="304"/>
    </location>
</feature>
<name>A0ABP9XN97_9FUNG</name>
<keyword evidence="3" id="KW-1185">Reference proteome</keyword>
<evidence type="ECO:0000313" key="2">
    <source>
        <dbReference type="EMBL" id="GAA5796251.1"/>
    </source>
</evidence>